<reference evidence="3 4" key="1">
    <citation type="submission" date="2018-12" db="EMBL/GenBank/DDBJ databases">
        <authorList>
            <consortium name="Pathogen Informatics"/>
        </authorList>
    </citation>
    <scope>NUCLEOTIDE SEQUENCE [LARGE SCALE GENOMIC DNA]</scope>
    <source>
        <strain evidence="3 4">NCTC10036</strain>
    </source>
</reference>
<evidence type="ECO:0000313" key="2">
    <source>
        <dbReference type="EMBL" id="MBH1928189.1"/>
    </source>
</evidence>
<feature type="transmembrane region" description="Helical" evidence="1">
    <location>
        <begin position="20"/>
        <end position="41"/>
    </location>
</feature>
<protein>
    <submittedName>
        <fullName evidence="3">Uncharacterized protein</fullName>
    </submittedName>
</protein>
<dbReference type="AlphaFoldDB" id="A0A448S0K0"/>
<dbReference type="EMBL" id="LR134493">
    <property type="protein sequence ID" value="VEI61241.1"/>
    <property type="molecule type" value="Genomic_DNA"/>
</dbReference>
<evidence type="ECO:0000313" key="5">
    <source>
        <dbReference type="Proteomes" id="UP000624159"/>
    </source>
</evidence>
<dbReference type="RefSeq" id="WP_126530225.1">
    <property type="nucleotide sequence ID" value="NZ_JADULK010000001.1"/>
</dbReference>
<feature type="transmembrane region" description="Helical" evidence="1">
    <location>
        <begin position="85"/>
        <end position="109"/>
    </location>
</feature>
<proteinExistence type="predicted"/>
<dbReference type="Proteomes" id="UP000624159">
    <property type="component" value="Unassembled WGS sequence"/>
</dbReference>
<gene>
    <name evidence="2" type="ORF">I5U13_00740</name>
    <name evidence="3" type="ORF">NCTC10036_00205</name>
</gene>
<keyword evidence="5" id="KW-1185">Reference proteome</keyword>
<name>A0A448S0K0_SERRU</name>
<keyword evidence="1" id="KW-0812">Transmembrane</keyword>
<keyword evidence="1" id="KW-1133">Transmembrane helix</keyword>
<keyword evidence="1" id="KW-0472">Membrane</keyword>
<feature type="transmembrane region" description="Helical" evidence="1">
    <location>
        <begin position="47"/>
        <end position="73"/>
    </location>
</feature>
<evidence type="ECO:0000256" key="1">
    <source>
        <dbReference type="SAM" id="Phobius"/>
    </source>
</evidence>
<reference evidence="2 5" key="2">
    <citation type="submission" date="2020-11" db="EMBL/GenBank/DDBJ databases">
        <title>Enhanced detection system for hospital associated transmission using whole genome sequencing surveillance.</title>
        <authorList>
            <person name="Harrison L.H."/>
            <person name="Van Tyne D."/>
            <person name="Marsh J.W."/>
            <person name="Griffith M.P."/>
            <person name="Snyder D.J."/>
            <person name="Cooper V.S."/>
            <person name="Mustapha M."/>
        </authorList>
    </citation>
    <scope>NUCLEOTIDE SEQUENCE [LARGE SCALE GENOMIC DNA]</scope>
    <source>
        <strain evidence="2 5">SER00230</strain>
    </source>
</reference>
<organism evidence="3 4">
    <name type="scientific">Serratia rubidaea</name>
    <name type="common">Serratia marinorubra</name>
    <dbReference type="NCBI Taxonomy" id="61652"/>
    <lineage>
        <taxon>Bacteria</taxon>
        <taxon>Pseudomonadati</taxon>
        <taxon>Pseudomonadota</taxon>
        <taxon>Gammaproteobacteria</taxon>
        <taxon>Enterobacterales</taxon>
        <taxon>Yersiniaceae</taxon>
        <taxon>Serratia</taxon>
    </lineage>
</organism>
<sequence length="110" mass="12014">MSQETAVKVKNNEFDNMVRFAFRLTGVNILILAAVGVIGLLQPEEITAWLALLVLGLIGINLFANLIVFYLSLVGLFKSTLKWRAALALLFSLVLFALYLLIIAATTMAG</sequence>
<evidence type="ECO:0000313" key="3">
    <source>
        <dbReference type="EMBL" id="VEI61241.1"/>
    </source>
</evidence>
<accession>A0A448S0K0</accession>
<dbReference type="EMBL" id="JADULK010000001">
    <property type="protein sequence ID" value="MBH1928189.1"/>
    <property type="molecule type" value="Genomic_DNA"/>
</dbReference>
<evidence type="ECO:0000313" key="4">
    <source>
        <dbReference type="Proteomes" id="UP000281904"/>
    </source>
</evidence>
<dbReference type="Proteomes" id="UP000281904">
    <property type="component" value="Chromosome"/>
</dbReference>